<comment type="subcellular location">
    <subcellularLocation>
        <location evidence="1">Membrane</location>
        <topology evidence="1">Single-pass membrane protein</topology>
    </subcellularLocation>
</comment>
<feature type="transmembrane region" description="Helical" evidence="6">
    <location>
        <begin position="242"/>
        <end position="264"/>
    </location>
</feature>
<feature type="compositionally biased region" description="Basic and acidic residues" evidence="5">
    <location>
        <begin position="338"/>
        <end position="352"/>
    </location>
</feature>
<evidence type="ECO:0000259" key="7">
    <source>
        <dbReference type="Pfam" id="PF14200"/>
    </source>
</evidence>
<accession>A0AAN6RK43</accession>
<keyword evidence="3 6" id="KW-1133">Transmembrane helix</keyword>
<sequence>MNFDENQWYHIYIGGDKGGALMGTHLVFGDPLLEDTTKQNSTTGAVFLATNKIEDNEPAQKWQIVSFDSDYYVLKSAAAGSRGYLASFFAEDRTNLSSRTLARMVRDNVSDASVFWKISSWRDGTFQLTNKANGTDLLLEMGGEHDNDSGTEAHMSSNFTNIPRRQFSFEVVGEVNGKDIGTIDNEQWSRAAISLPATTTQQTTQSQTTSTSATNTADPTNSATTNTTISESSGGLSTGAKAGIGAGIGAAALIALVVLGLFLFRRRKRRAASTNGPNPYEPYSDNSEGAGATKYGQYGVANKPELDSTMQRAELQHTNVRPAELSGGEIPRPELAGEDARMDRHNGEHRPL</sequence>
<dbReference type="Proteomes" id="UP001280581">
    <property type="component" value="Unassembled WGS sequence"/>
</dbReference>
<dbReference type="CDD" id="cd00161">
    <property type="entry name" value="beta-trefoil_Ricin-like"/>
    <property type="match status" value="1"/>
</dbReference>
<evidence type="ECO:0000313" key="8">
    <source>
        <dbReference type="EMBL" id="KAK3213996.1"/>
    </source>
</evidence>
<keyword evidence="2 6" id="KW-0812">Transmembrane</keyword>
<keyword evidence="9" id="KW-1185">Reference proteome</keyword>
<protein>
    <recommendedName>
        <fullName evidence="7">Ricin B lectin domain-containing protein</fullName>
    </recommendedName>
</protein>
<dbReference type="Pfam" id="PF14200">
    <property type="entry name" value="RicinB_lectin_2"/>
    <property type="match status" value="1"/>
</dbReference>
<dbReference type="InterPro" id="IPR051694">
    <property type="entry name" value="Immunoregulatory_rcpt-like"/>
</dbReference>
<comment type="caution">
    <text evidence="8">The sequence shown here is derived from an EMBL/GenBank/DDBJ whole genome shotgun (WGS) entry which is preliminary data.</text>
</comment>
<dbReference type="InterPro" id="IPR000772">
    <property type="entry name" value="Ricin_B_lectin"/>
</dbReference>
<keyword evidence="4 6" id="KW-0472">Membrane</keyword>
<feature type="compositionally biased region" description="Low complexity" evidence="5">
    <location>
        <begin position="197"/>
        <end position="228"/>
    </location>
</feature>
<feature type="domain" description="Ricin B lectin" evidence="7">
    <location>
        <begin position="59"/>
        <end position="154"/>
    </location>
</feature>
<dbReference type="GO" id="GO:0016020">
    <property type="term" value="C:membrane"/>
    <property type="evidence" value="ECO:0007669"/>
    <property type="project" value="UniProtKB-SubCell"/>
</dbReference>
<feature type="region of interest" description="Disordered" evidence="5">
    <location>
        <begin position="319"/>
        <end position="352"/>
    </location>
</feature>
<gene>
    <name evidence="8" type="ORF">GRF29_28g1729075</name>
</gene>
<evidence type="ECO:0000256" key="5">
    <source>
        <dbReference type="SAM" id="MobiDB-lite"/>
    </source>
</evidence>
<proteinExistence type="predicted"/>
<dbReference type="GO" id="GO:0071944">
    <property type="term" value="C:cell periphery"/>
    <property type="evidence" value="ECO:0007669"/>
    <property type="project" value="UniProtKB-ARBA"/>
</dbReference>
<evidence type="ECO:0000313" key="9">
    <source>
        <dbReference type="Proteomes" id="UP001280581"/>
    </source>
</evidence>
<feature type="region of interest" description="Disordered" evidence="5">
    <location>
        <begin position="196"/>
        <end position="236"/>
    </location>
</feature>
<evidence type="ECO:0000256" key="3">
    <source>
        <dbReference type="ARBA" id="ARBA00022989"/>
    </source>
</evidence>
<evidence type="ECO:0000256" key="1">
    <source>
        <dbReference type="ARBA" id="ARBA00004167"/>
    </source>
</evidence>
<name>A0AAN6RK43_9PLEO</name>
<evidence type="ECO:0000256" key="6">
    <source>
        <dbReference type="SAM" id="Phobius"/>
    </source>
</evidence>
<dbReference type="EMBL" id="WVTA01000004">
    <property type="protein sequence ID" value="KAK3213996.1"/>
    <property type="molecule type" value="Genomic_DNA"/>
</dbReference>
<organism evidence="8 9">
    <name type="scientific">Pseudopithomyces chartarum</name>
    <dbReference type="NCBI Taxonomy" id="1892770"/>
    <lineage>
        <taxon>Eukaryota</taxon>
        <taxon>Fungi</taxon>
        <taxon>Dikarya</taxon>
        <taxon>Ascomycota</taxon>
        <taxon>Pezizomycotina</taxon>
        <taxon>Dothideomycetes</taxon>
        <taxon>Pleosporomycetidae</taxon>
        <taxon>Pleosporales</taxon>
        <taxon>Massarineae</taxon>
        <taxon>Didymosphaeriaceae</taxon>
        <taxon>Pseudopithomyces</taxon>
    </lineage>
</organism>
<dbReference type="AlphaFoldDB" id="A0AAN6RK43"/>
<dbReference type="SUPFAM" id="SSF50370">
    <property type="entry name" value="Ricin B-like lectins"/>
    <property type="match status" value="1"/>
</dbReference>
<evidence type="ECO:0000256" key="2">
    <source>
        <dbReference type="ARBA" id="ARBA00022692"/>
    </source>
</evidence>
<dbReference type="InterPro" id="IPR035992">
    <property type="entry name" value="Ricin_B-like_lectins"/>
</dbReference>
<dbReference type="PANTHER" id="PTHR15549">
    <property type="entry name" value="PAIRED IMMUNOGLOBULIN-LIKE TYPE 2 RECEPTOR"/>
    <property type="match status" value="1"/>
</dbReference>
<feature type="region of interest" description="Disordered" evidence="5">
    <location>
        <begin position="270"/>
        <end position="295"/>
    </location>
</feature>
<dbReference type="Gene3D" id="2.80.10.50">
    <property type="match status" value="1"/>
</dbReference>
<reference evidence="8 9" key="1">
    <citation type="submission" date="2021-02" db="EMBL/GenBank/DDBJ databases">
        <title>Genome assembly of Pseudopithomyces chartarum.</title>
        <authorList>
            <person name="Jauregui R."/>
            <person name="Singh J."/>
            <person name="Voisey C."/>
        </authorList>
    </citation>
    <scope>NUCLEOTIDE SEQUENCE [LARGE SCALE GENOMIC DNA]</scope>
    <source>
        <strain evidence="8 9">AGR01</strain>
    </source>
</reference>
<evidence type="ECO:0000256" key="4">
    <source>
        <dbReference type="ARBA" id="ARBA00023136"/>
    </source>
</evidence>